<evidence type="ECO:0000259" key="1">
    <source>
        <dbReference type="PROSITE" id="PS51186"/>
    </source>
</evidence>
<keyword evidence="3" id="KW-1185">Reference proteome</keyword>
<accession>A0A4R1M3P6</accession>
<reference evidence="2 3" key="1">
    <citation type="submission" date="2019-03" db="EMBL/GenBank/DDBJ databases">
        <title>Genomic Encyclopedia of Archaeal and Bacterial Type Strains, Phase II (KMG-II): from individual species to whole genera.</title>
        <authorList>
            <person name="Goeker M."/>
        </authorList>
    </citation>
    <scope>NUCLEOTIDE SEQUENCE [LARGE SCALE GENOMIC DNA]</scope>
    <source>
        <strain evidence="2 3">DSM 22554</strain>
    </source>
</reference>
<dbReference type="InterPro" id="IPR000182">
    <property type="entry name" value="GNAT_dom"/>
</dbReference>
<dbReference type="RefSeq" id="WP_132222128.1">
    <property type="nucleotide sequence ID" value="NZ_SMGO01000001.1"/>
</dbReference>
<dbReference type="PANTHER" id="PTHR41368">
    <property type="entry name" value="PROTEIN YGHO"/>
    <property type="match status" value="1"/>
</dbReference>
<feature type="domain" description="N-acetyltransferase" evidence="1">
    <location>
        <begin position="199"/>
        <end position="373"/>
    </location>
</feature>
<evidence type="ECO:0000313" key="3">
    <source>
        <dbReference type="Proteomes" id="UP000294616"/>
    </source>
</evidence>
<dbReference type="PANTHER" id="PTHR41368:SF1">
    <property type="entry name" value="PROTEIN YGHO"/>
    <property type="match status" value="1"/>
</dbReference>
<name>A0A4R1M3P6_9SPHI</name>
<protein>
    <recommendedName>
        <fullName evidence="1">N-acetyltransferase domain-containing protein</fullName>
    </recommendedName>
</protein>
<dbReference type="Gene3D" id="3.40.630.30">
    <property type="match status" value="1"/>
</dbReference>
<dbReference type="GO" id="GO:0016747">
    <property type="term" value="F:acyltransferase activity, transferring groups other than amino-acyl groups"/>
    <property type="evidence" value="ECO:0007669"/>
    <property type="project" value="InterPro"/>
</dbReference>
<organism evidence="2 3">
    <name type="scientific">Albibacterium bauzanense</name>
    <dbReference type="NCBI Taxonomy" id="653929"/>
    <lineage>
        <taxon>Bacteria</taxon>
        <taxon>Pseudomonadati</taxon>
        <taxon>Bacteroidota</taxon>
        <taxon>Sphingobacteriia</taxon>
        <taxon>Sphingobacteriales</taxon>
        <taxon>Sphingobacteriaceae</taxon>
        <taxon>Albibacterium</taxon>
    </lineage>
</organism>
<dbReference type="EMBL" id="SMGO01000001">
    <property type="protein sequence ID" value="TCK85710.1"/>
    <property type="molecule type" value="Genomic_DNA"/>
</dbReference>
<dbReference type="InterPro" id="IPR016181">
    <property type="entry name" value="Acyl_CoA_acyltransferase"/>
</dbReference>
<dbReference type="SUPFAM" id="SSF55729">
    <property type="entry name" value="Acyl-CoA N-acyltransferases (Nat)"/>
    <property type="match status" value="1"/>
</dbReference>
<gene>
    <name evidence="2" type="ORF">C8N28_1022</name>
</gene>
<sequence>MKKVIAVKGSKGLKAFIDFPHTLFKNDPNYVPELFIAQRDMLTPGKHPFHEHSKVQLFLAYEDQEVIGRIAAIRNNNHNELHHSTDGFFGFFECINDQETADLLIQTAGKWLKDQGLNTIIGPVNFSTNETCALLIEGFEGSPMVMMPYNPPYYLQLLENQGFSKRMDLRAYYYEAGAYDDRSVKLLDIIQERLKRNSIVVRKINMKNFVEEVRDVKEVYNKAWDSNLGFVPMTDKEFDHMAKDLKLILDPDFCLVAEQNGKLIGFALAIPDINPILKTIKKGRLLPFGIFKLLGMKKKIKGIRIMTLGVVDGYRKMGIEACLYGLIIKAFQEKNYTYAEASWTLEHNDLVNKAIERINGIPYRKYRILEKSI</sequence>
<dbReference type="InterPro" id="IPR039968">
    <property type="entry name" value="BcerS-like"/>
</dbReference>
<dbReference type="AlphaFoldDB" id="A0A4R1M3P6"/>
<evidence type="ECO:0000313" key="2">
    <source>
        <dbReference type="EMBL" id="TCK85710.1"/>
    </source>
</evidence>
<dbReference type="OrthoDB" id="9806005at2"/>
<dbReference type="PROSITE" id="PS51186">
    <property type="entry name" value="GNAT"/>
    <property type="match status" value="1"/>
</dbReference>
<dbReference type="Proteomes" id="UP000294616">
    <property type="component" value="Unassembled WGS sequence"/>
</dbReference>
<comment type="caution">
    <text evidence="2">The sequence shown here is derived from an EMBL/GenBank/DDBJ whole genome shotgun (WGS) entry which is preliminary data.</text>
</comment>
<proteinExistence type="predicted"/>